<sequence length="515" mass="54528">MEEEALEIRSGVSFGGADLSDRNRPPKNDVSSLPAPLDRVRIRGDEVAGEGRRRRRLLPAETDPLLPEYSAESGGGGGASVSGAVFNVSTSIVGAGIMSIPAAMRVLGVGPALALIAAVAFLSDASVEFLMRYTGWSSGAPSYAGLMGEAFGRAGAAALNLCIAVTTAGTLIVFLIIIGDVLSGSVSGGETHAGVLQEWFGEQWWNGREVALLFIVVFVLLPLVLPKRVDSLRFTSAVSILLAAVFMCISLGIAISALIHGTAKMPRLFPDFANLSSVFELFTAVPVVVVAFTFHFNGKPHDLSLNAPDPRGVGEGVGHDDGGARVAAALLGALLRRGPAGLPPLRRRHHARRPLQLRPLRLRLWLPLDRALNDAVRLSYALHLILVFPLLHFSLRLNVDELLFARLRARRPLGSDNVRFAAVTGCLLGLLYVAAVAIPDVWALFQFFGSTTAVCISLIFPGAIVLRDVHGIAKRRDKVLAATMIALAVITSSIAIASNIISSFGGKASADHAAQ</sequence>
<feature type="domain" description="Amino acid transporter transmembrane" evidence="8">
    <location>
        <begin position="370"/>
        <end position="494"/>
    </location>
</feature>
<dbReference type="GO" id="GO:0015179">
    <property type="term" value="F:L-amino acid transmembrane transporter activity"/>
    <property type="evidence" value="ECO:0007669"/>
    <property type="project" value="TreeGrafter"/>
</dbReference>
<evidence type="ECO:0000256" key="6">
    <source>
        <dbReference type="SAM" id="MobiDB-lite"/>
    </source>
</evidence>
<evidence type="ECO:0000259" key="8">
    <source>
        <dbReference type="Pfam" id="PF01490"/>
    </source>
</evidence>
<evidence type="ECO:0000256" key="1">
    <source>
        <dbReference type="ARBA" id="ARBA00004141"/>
    </source>
</evidence>
<feature type="transmembrane region" description="Helical" evidence="7">
    <location>
        <begin position="237"/>
        <end position="260"/>
    </location>
</feature>
<keyword evidence="3" id="KW-0813">Transport</keyword>
<keyword evidence="3" id="KW-0029">Amino-acid transport</keyword>
<evidence type="ECO:0000313" key="9">
    <source>
        <dbReference type="EMBL" id="CAD1845791.1"/>
    </source>
</evidence>
<dbReference type="EMBL" id="CAJEUB010000005">
    <property type="protein sequence ID" value="CAD1845791.1"/>
    <property type="molecule type" value="Genomic_DNA"/>
</dbReference>
<dbReference type="Pfam" id="PF01490">
    <property type="entry name" value="Aa_trans"/>
    <property type="match status" value="2"/>
</dbReference>
<protein>
    <recommendedName>
        <fullName evidence="8">Amino acid transporter transmembrane domain-containing protein</fullName>
    </recommendedName>
</protein>
<evidence type="ECO:0000256" key="4">
    <source>
        <dbReference type="ARBA" id="ARBA00022989"/>
    </source>
</evidence>
<dbReference type="PANTHER" id="PTHR22950">
    <property type="entry name" value="AMINO ACID TRANSPORTER"/>
    <property type="match status" value="1"/>
</dbReference>
<dbReference type="PANTHER" id="PTHR22950:SF323">
    <property type="entry name" value="AMINO ACID TRANSPORTER AVT6C"/>
    <property type="match status" value="1"/>
</dbReference>
<name>A0A6V7QSE9_ANACO</name>
<dbReference type="InterPro" id="IPR013057">
    <property type="entry name" value="AA_transpt_TM"/>
</dbReference>
<evidence type="ECO:0000256" key="7">
    <source>
        <dbReference type="SAM" id="Phobius"/>
    </source>
</evidence>
<dbReference type="GO" id="GO:0031090">
    <property type="term" value="C:organelle membrane"/>
    <property type="evidence" value="ECO:0007669"/>
    <property type="project" value="UniProtKB-ARBA"/>
</dbReference>
<gene>
    <name evidence="9" type="ORF">CB5_LOCUS29002</name>
</gene>
<feature type="region of interest" description="Disordered" evidence="6">
    <location>
        <begin position="1"/>
        <end position="37"/>
    </location>
</feature>
<evidence type="ECO:0000256" key="3">
    <source>
        <dbReference type="ARBA" id="ARBA00022970"/>
    </source>
</evidence>
<accession>A0A6V7QSE9</accession>
<feature type="transmembrane region" description="Helical" evidence="7">
    <location>
        <begin position="444"/>
        <end position="467"/>
    </location>
</feature>
<keyword evidence="4 7" id="KW-1133">Transmembrane helix</keyword>
<comment type="subcellular location">
    <subcellularLocation>
        <location evidence="1">Membrane</location>
        <topology evidence="1">Multi-pass membrane protein</topology>
    </subcellularLocation>
</comment>
<feature type="transmembrane region" description="Helical" evidence="7">
    <location>
        <begin position="157"/>
        <end position="178"/>
    </location>
</feature>
<evidence type="ECO:0000256" key="5">
    <source>
        <dbReference type="ARBA" id="ARBA00023136"/>
    </source>
</evidence>
<reference evidence="9" key="1">
    <citation type="submission" date="2020-07" db="EMBL/GenBank/DDBJ databases">
        <authorList>
            <person name="Lin J."/>
        </authorList>
    </citation>
    <scope>NUCLEOTIDE SEQUENCE</scope>
</reference>
<keyword evidence="5 7" id="KW-0472">Membrane</keyword>
<feature type="transmembrane region" description="Helical" evidence="7">
    <location>
        <begin position="106"/>
        <end position="123"/>
    </location>
</feature>
<feature type="transmembrane region" description="Helical" evidence="7">
    <location>
        <begin position="272"/>
        <end position="296"/>
    </location>
</feature>
<feature type="transmembrane region" description="Helical" evidence="7">
    <location>
        <begin position="420"/>
        <end position="438"/>
    </location>
</feature>
<evidence type="ECO:0000256" key="2">
    <source>
        <dbReference type="ARBA" id="ARBA00022692"/>
    </source>
</evidence>
<feature type="domain" description="Amino acid transporter transmembrane" evidence="8">
    <location>
        <begin position="78"/>
        <end position="297"/>
    </location>
</feature>
<feature type="transmembrane region" description="Helical" evidence="7">
    <location>
        <begin position="210"/>
        <end position="225"/>
    </location>
</feature>
<feature type="transmembrane region" description="Helical" evidence="7">
    <location>
        <begin position="479"/>
        <end position="501"/>
    </location>
</feature>
<organism evidence="9">
    <name type="scientific">Ananas comosus var. bracteatus</name>
    <name type="common">red pineapple</name>
    <dbReference type="NCBI Taxonomy" id="296719"/>
    <lineage>
        <taxon>Eukaryota</taxon>
        <taxon>Viridiplantae</taxon>
        <taxon>Streptophyta</taxon>
        <taxon>Embryophyta</taxon>
        <taxon>Tracheophyta</taxon>
        <taxon>Spermatophyta</taxon>
        <taxon>Magnoliopsida</taxon>
        <taxon>Liliopsida</taxon>
        <taxon>Poales</taxon>
        <taxon>Bromeliaceae</taxon>
        <taxon>Bromelioideae</taxon>
        <taxon>Ananas</taxon>
    </lineage>
</organism>
<dbReference type="AlphaFoldDB" id="A0A6V7QSE9"/>
<proteinExistence type="predicted"/>
<keyword evidence="2 7" id="KW-0812">Transmembrane</keyword>